<name>A0A7S8EAY4_9CHLR</name>
<evidence type="ECO:0000313" key="2">
    <source>
        <dbReference type="Proteomes" id="UP000594468"/>
    </source>
</evidence>
<reference evidence="1 2" key="1">
    <citation type="submission" date="2020-02" db="EMBL/GenBank/DDBJ databases">
        <authorList>
            <person name="Zheng R.K."/>
            <person name="Sun C.M."/>
        </authorList>
    </citation>
    <scope>NUCLEOTIDE SEQUENCE [LARGE SCALE GENOMIC DNA]</scope>
    <source>
        <strain evidence="2">rifampicinis</strain>
    </source>
</reference>
<sequence>MDKRDQFLADVAGDDHHAALLVAQVGAMPTEIQLIVDVARYDESVDGLRPLRSYIIRVVGAIEHGISDLGTTSDDVRLLTRHPLLYQYTDEAAALFFRGRPDDANALALDIAQAHASTFGPWRHFPEYINPAQSLLTLLTSGGGLLGQMPKSLADALVPVLTHHGLETKVMLDVPQVAKAEGPLRDQDLQVLLIGHSYFVSYAFSFDEVGKV</sequence>
<dbReference type="RefSeq" id="WP_195171633.1">
    <property type="nucleotide sequence ID" value="NZ_CP062983.1"/>
</dbReference>
<accession>A0A7S8EAY4</accession>
<keyword evidence="2" id="KW-1185">Reference proteome</keyword>
<gene>
    <name evidence="1" type="ORF">G4Y79_04055</name>
</gene>
<dbReference type="AlphaFoldDB" id="A0A7S8EAY4"/>
<evidence type="ECO:0000313" key="1">
    <source>
        <dbReference type="EMBL" id="QPC83567.1"/>
    </source>
</evidence>
<proteinExistence type="predicted"/>
<dbReference type="Proteomes" id="UP000594468">
    <property type="component" value="Chromosome"/>
</dbReference>
<dbReference type="KEGG" id="pmet:G4Y79_04055"/>
<protein>
    <submittedName>
        <fullName evidence="1">Uncharacterized protein</fullName>
    </submittedName>
</protein>
<dbReference type="EMBL" id="CP062983">
    <property type="protein sequence ID" value="QPC83567.1"/>
    <property type="molecule type" value="Genomic_DNA"/>
</dbReference>
<organism evidence="1 2">
    <name type="scientific">Phototrophicus methaneseepsis</name>
    <dbReference type="NCBI Taxonomy" id="2710758"/>
    <lineage>
        <taxon>Bacteria</taxon>
        <taxon>Bacillati</taxon>
        <taxon>Chloroflexota</taxon>
        <taxon>Candidatus Thermofontia</taxon>
        <taxon>Phototrophicales</taxon>
        <taxon>Phototrophicaceae</taxon>
        <taxon>Phototrophicus</taxon>
    </lineage>
</organism>